<gene>
    <name evidence="5" type="ORF">DEO72_LG2g3293</name>
</gene>
<reference evidence="5 6" key="1">
    <citation type="submission" date="2019-04" db="EMBL/GenBank/DDBJ databases">
        <title>An improved genome assembly and genetic linkage map for asparagus bean, Vigna unguiculata ssp. sesquipedialis.</title>
        <authorList>
            <person name="Xia Q."/>
            <person name="Zhang R."/>
            <person name="Dong Y."/>
        </authorList>
    </citation>
    <scope>NUCLEOTIDE SEQUENCE [LARGE SCALE GENOMIC DNA]</scope>
    <source>
        <tissue evidence="5">Leaf</tissue>
    </source>
</reference>
<keyword evidence="2 5" id="KW-0645">Protease</keyword>
<dbReference type="Pfam" id="PF15072">
    <property type="entry name" value="HROB"/>
    <property type="match status" value="1"/>
</dbReference>
<dbReference type="EMBL" id="CP039346">
    <property type="protein sequence ID" value="QCD82951.1"/>
    <property type="molecule type" value="Genomic_DNA"/>
</dbReference>
<dbReference type="PANTHER" id="PTHR14523">
    <property type="entry name" value="UNCHARACTERIZED PROTEIN C17ORF53 HOMOLOG"/>
    <property type="match status" value="1"/>
</dbReference>
<name>A0A4D6L367_VIGUN</name>
<dbReference type="SUPFAM" id="SSF54001">
    <property type="entry name" value="Cysteine proteinases"/>
    <property type="match status" value="1"/>
</dbReference>
<dbReference type="GO" id="GO:0006508">
    <property type="term" value="P:proteolysis"/>
    <property type="evidence" value="ECO:0007669"/>
    <property type="project" value="UniProtKB-KW"/>
</dbReference>
<dbReference type="InterPro" id="IPR028045">
    <property type="entry name" value="HROB"/>
</dbReference>
<dbReference type="GO" id="GO:0000725">
    <property type="term" value="P:recombinational repair"/>
    <property type="evidence" value="ECO:0007669"/>
    <property type="project" value="InterPro"/>
</dbReference>
<dbReference type="GO" id="GO:0008234">
    <property type="term" value="F:cysteine-type peptidase activity"/>
    <property type="evidence" value="ECO:0007669"/>
    <property type="project" value="InterPro"/>
</dbReference>
<keyword evidence="3" id="KW-0378">Hydrolase</keyword>
<dbReference type="PANTHER" id="PTHR14523:SF1">
    <property type="entry name" value="HOMOLOGOUS RECOMBINATION OB-FOLD PROTEIN"/>
    <property type="match status" value="1"/>
</dbReference>
<evidence type="ECO:0000259" key="4">
    <source>
        <dbReference type="PROSITE" id="PS50600"/>
    </source>
</evidence>
<accession>A0A4D6L367</accession>
<evidence type="ECO:0000256" key="3">
    <source>
        <dbReference type="ARBA" id="ARBA00022801"/>
    </source>
</evidence>
<dbReference type="Proteomes" id="UP000501690">
    <property type="component" value="Linkage Group LG2"/>
</dbReference>
<evidence type="ECO:0000256" key="1">
    <source>
        <dbReference type="ARBA" id="ARBA00005234"/>
    </source>
</evidence>
<comment type="similarity">
    <text evidence="1">Belongs to the peptidase C48 family.</text>
</comment>
<dbReference type="AlphaFoldDB" id="A0A4D6L367"/>
<sequence>MKEMTAVGDARDFNSNAWKWACRFVQYHGLVAEGDIKNMILLSSRKSMEKIPLVVCMVKECYPNGLGDMSIVIKDPSTTTKASVHRKAVMDPEFGFHIAVGASMILKNVSVYGHNPWVPPYLNITICNIVKNDISPPTDHEVEASLPVVRNNPGEYLDVDDILKKLVPPPKVVTTTYHEDTSETSVAGSSCGPCPNAILFACNNFMYRQRKLNGLIKRVVFGPLYTSVVVEDSRKVKAKRRQWILGDYNNFLTRGLVSVHDILTTDFVFAPIIHEQHWWCYAINCRTRQFFVLDSLGRTRHARKRIDNAIARNMEILFGFLLNHFDADKPKFEVLTQDPLQPNLYDCGMMALRYIELWDGETMFDEKNFPEQLQELRQHYICDWFMDPENIHRNYLL</sequence>
<proteinExistence type="inferred from homology"/>
<evidence type="ECO:0000313" key="5">
    <source>
        <dbReference type="EMBL" id="QCD82951.1"/>
    </source>
</evidence>
<dbReference type="InterPro" id="IPR003653">
    <property type="entry name" value="Peptidase_C48_C"/>
</dbReference>
<dbReference type="PROSITE" id="PS50600">
    <property type="entry name" value="ULP_PROTEASE"/>
    <property type="match status" value="1"/>
</dbReference>
<dbReference type="Pfam" id="PF02902">
    <property type="entry name" value="Peptidase_C48"/>
    <property type="match status" value="1"/>
</dbReference>
<evidence type="ECO:0000256" key="2">
    <source>
        <dbReference type="ARBA" id="ARBA00022670"/>
    </source>
</evidence>
<evidence type="ECO:0000313" key="6">
    <source>
        <dbReference type="Proteomes" id="UP000501690"/>
    </source>
</evidence>
<organism evidence="5 6">
    <name type="scientific">Vigna unguiculata</name>
    <name type="common">Cowpea</name>
    <dbReference type="NCBI Taxonomy" id="3917"/>
    <lineage>
        <taxon>Eukaryota</taxon>
        <taxon>Viridiplantae</taxon>
        <taxon>Streptophyta</taxon>
        <taxon>Embryophyta</taxon>
        <taxon>Tracheophyta</taxon>
        <taxon>Spermatophyta</taxon>
        <taxon>Magnoliopsida</taxon>
        <taxon>eudicotyledons</taxon>
        <taxon>Gunneridae</taxon>
        <taxon>Pentapetalae</taxon>
        <taxon>rosids</taxon>
        <taxon>fabids</taxon>
        <taxon>Fabales</taxon>
        <taxon>Fabaceae</taxon>
        <taxon>Papilionoideae</taxon>
        <taxon>50 kb inversion clade</taxon>
        <taxon>NPAAA clade</taxon>
        <taxon>indigoferoid/millettioid clade</taxon>
        <taxon>Phaseoleae</taxon>
        <taxon>Vigna</taxon>
    </lineage>
</organism>
<feature type="domain" description="Ubiquitin-like protease family profile" evidence="4">
    <location>
        <begin position="69"/>
        <end position="358"/>
    </location>
</feature>
<dbReference type="Gene3D" id="3.40.395.10">
    <property type="entry name" value="Adenoviral Proteinase, Chain A"/>
    <property type="match status" value="1"/>
</dbReference>
<keyword evidence="6" id="KW-1185">Reference proteome</keyword>
<dbReference type="InterPro" id="IPR058570">
    <property type="entry name" value="HROB_OB"/>
</dbReference>
<dbReference type="InterPro" id="IPR038765">
    <property type="entry name" value="Papain-like_cys_pep_sf"/>
</dbReference>
<protein>
    <submittedName>
        <fullName evidence="5">Sentrin-specific protease 1</fullName>
    </submittedName>
</protein>